<dbReference type="PANTHER" id="PTHR43071">
    <property type="entry name" value="2-AMINO-4-HYDROXY-6-HYDROXYMETHYLDIHYDROPTERIDINE PYROPHOSPHOKINASE"/>
    <property type="match status" value="1"/>
</dbReference>
<dbReference type="Pfam" id="PF01288">
    <property type="entry name" value="HPPK"/>
    <property type="match status" value="1"/>
</dbReference>
<evidence type="ECO:0000256" key="7">
    <source>
        <dbReference type="ARBA" id="ARBA00022777"/>
    </source>
</evidence>
<comment type="pathway">
    <text evidence="1">Cofactor biosynthesis; tetrahydrofolate biosynthesis; 2-amino-4-hydroxy-6-hydroxymethyl-7,8-dihydropteridine diphosphate from 7,8-dihydroneopterin triphosphate: step 4/4.</text>
</comment>
<evidence type="ECO:0000256" key="2">
    <source>
        <dbReference type="ARBA" id="ARBA00005810"/>
    </source>
</evidence>
<keyword evidence="15" id="KW-1185">Reference proteome</keyword>
<comment type="similarity">
    <text evidence="2">Belongs to the HPPK family.</text>
</comment>
<proteinExistence type="inferred from homology"/>
<gene>
    <name evidence="14" type="ORF">NCTC12858_01089</name>
</gene>
<dbReference type="EC" id="2.7.6.3" evidence="3"/>
<keyword evidence="9" id="KW-0289">Folate biosynthesis</keyword>
<evidence type="ECO:0000256" key="6">
    <source>
        <dbReference type="ARBA" id="ARBA00022741"/>
    </source>
</evidence>
<keyword evidence="6" id="KW-0547">Nucleotide-binding</keyword>
<dbReference type="Gene3D" id="3.30.70.560">
    <property type="entry name" value="7,8-Dihydro-6-hydroxymethylpterin-pyrophosphokinase HPPK"/>
    <property type="match status" value="1"/>
</dbReference>
<dbReference type="SUPFAM" id="SSF55083">
    <property type="entry name" value="6-hydroxymethyl-7,8-dihydropterin pyrophosphokinase, HPPK"/>
    <property type="match status" value="1"/>
</dbReference>
<dbReference type="GO" id="GO:0016301">
    <property type="term" value="F:kinase activity"/>
    <property type="evidence" value="ECO:0007669"/>
    <property type="project" value="UniProtKB-KW"/>
</dbReference>
<keyword evidence="7 14" id="KW-0418">Kinase</keyword>
<evidence type="ECO:0000256" key="3">
    <source>
        <dbReference type="ARBA" id="ARBA00013253"/>
    </source>
</evidence>
<dbReference type="Proteomes" id="UP000249300">
    <property type="component" value="Chromosome 1"/>
</dbReference>
<dbReference type="AlphaFoldDB" id="A0A2X4PH30"/>
<evidence type="ECO:0000256" key="9">
    <source>
        <dbReference type="ARBA" id="ARBA00022909"/>
    </source>
</evidence>
<protein>
    <recommendedName>
        <fullName evidence="4">2-amino-4-hydroxy-6-hydroxymethyldihydropteridine pyrophosphokinase</fullName>
        <ecNumber evidence="3">2.7.6.3</ecNumber>
    </recommendedName>
    <alternativeName>
        <fullName evidence="11">6-hydroxymethyl-7,8-dihydropterin pyrophosphokinase</fullName>
    </alternativeName>
    <alternativeName>
        <fullName evidence="12">7,8-dihydro-6-hydroxymethylpterin-pyrophosphokinase</fullName>
    </alternativeName>
</protein>
<dbReference type="GO" id="GO:0005524">
    <property type="term" value="F:ATP binding"/>
    <property type="evidence" value="ECO:0007669"/>
    <property type="project" value="UniProtKB-KW"/>
</dbReference>
<name>A0A2X4PH30_9PORP</name>
<dbReference type="GO" id="GO:0003848">
    <property type="term" value="F:2-amino-4-hydroxy-6-hydroxymethyldihydropteridine diphosphokinase activity"/>
    <property type="evidence" value="ECO:0007669"/>
    <property type="project" value="UniProtKB-EC"/>
</dbReference>
<dbReference type="PANTHER" id="PTHR43071:SF1">
    <property type="entry name" value="2-AMINO-4-HYDROXY-6-HYDROXYMETHYLDIHYDROPTERIDINE PYROPHOSPHOKINASE"/>
    <property type="match status" value="1"/>
</dbReference>
<dbReference type="InterPro" id="IPR000550">
    <property type="entry name" value="Hppk"/>
</dbReference>
<feature type="domain" description="7,8-dihydro-6-hydroxymethylpterin-pyrophosphokinase" evidence="13">
    <location>
        <begin position="8"/>
        <end position="124"/>
    </location>
</feature>
<evidence type="ECO:0000256" key="11">
    <source>
        <dbReference type="ARBA" id="ARBA00029766"/>
    </source>
</evidence>
<evidence type="ECO:0000256" key="8">
    <source>
        <dbReference type="ARBA" id="ARBA00022840"/>
    </source>
</evidence>
<evidence type="ECO:0000256" key="1">
    <source>
        <dbReference type="ARBA" id="ARBA00005051"/>
    </source>
</evidence>
<keyword evidence="8" id="KW-0067">ATP-binding</keyword>
<evidence type="ECO:0000313" key="15">
    <source>
        <dbReference type="Proteomes" id="UP000249300"/>
    </source>
</evidence>
<sequence>MNSNRILISLGSNYYAIRRIKKARKLLSKHFPRICFSPPILNPAVDCEVKCHDFINCLGIIHTNLGKEDCRQILKQVEQSCGRLKYPKTESRISIDIDLLIWNTEVCKPADMERPYIQIGMQQLNISTDH</sequence>
<dbReference type="UniPathway" id="UPA00077">
    <property type="reaction ID" value="UER00155"/>
</dbReference>
<dbReference type="GO" id="GO:0046654">
    <property type="term" value="P:tetrahydrofolate biosynthetic process"/>
    <property type="evidence" value="ECO:0007669"/>
    <property type="project" value="UniProtKB-UniPathway"/>
</dbReference>
<evidence type="ECO:0000259" key="13">
    <source>
        <dbReference type="Pfam" id="PF01288"/>
    </source>
</evidence>
<dbReference type="KEGG" id="pcre:NCTC12858_01089"/>
<organism evidence="14 15">
    <name type="scientific">Porphyromonas crevioricanis</name>
    <dbReference type="NCBI Taxonomy" id="393921"/>
    <lineage>
        <taxon>Bacteria</taxon>
        <taxon>Pseudomonadati</taxon>
        <taxon>Bacteroidota</taxon>
        <taxon>Bacteroidia</taxon>
        <taxon>Bacteroidales</taxon>
        <taxon>Porphyromonadaceae</taxon>
        <taxon>Porphyromonas</taxon>
    </lineage>
</organism>
<dbReference type="GO" id="GO:0046656">
    <property type="term" value="P:folic acid biosynthetic process"/>
    <property type="evidence" value="ECO:0007669"/>
    <property type="project" value="UniProtKB-KW"/>
</dbReference>
<evidence type="ECO:0000256" key="5">
    <source>
        <dbReference type="ARBA" id="ARBA00022679"/>
    </source>
</evidence>
<reference evidence="14 15" key="1">
    <citation type="submission" date="2018-06" db="EMBL/GenBank/DDBJ databases">
        <authorList>
            <consortium name="Pathogen Informatics"/>
            <person name="Doyle S."/>
        </authorList>
    </citation>
    <scope>NUCLEOTIDE SEQUENCE [LARGE SCALE GENOMIC DNA]</scope>
    <source>
        <strain evidence="14 15">NCTC12858</strain>
    </source>
</reference>
<evidence type="ECO:0000256" key="10">
    <source>
        <dbReference type="ARBA" id="ARBA00029409"/>
    </source>
</evidence>
<evidence type="ECO:0000313" key="14">
    <source>
        <dbReference type="EMBL" id="SQH73244.1"/>
    </source>
</evidence>
<evidence type="ECO:0000256" key="4">
    <source>
        <dbReference type="ARBA" id="ARBA00016218"/>
    </source>
</evidence>
<accession>A0A2X4PH30</accession>
<keyword evidence="5" id="KW-0808">Transferase</keyword>
<evidence type="ECO:0000256" key="12">
    <source>
        <dbReference type="ARBA" id="ARBA00033413"/>
    </source>
</evidence>
<dbReference type="EMBL" id="LS483447">
    <property type="protein sequence ID" value="SQH73244.1"/>
    <property type="molecule type" value="Genomic_DNA"/>
</dbReference>
<comment type="function">
    <text evidence="10">Catalyzes the transfer of pyrophosphate from adenosine triphosphate (ATP) to 6-hydroxymethyl-7,8-dihydropterin, an enzymatic step in folate biosynthesis pathway.</text>
</comment>
<dbReference type="InterPro" id="IPR035907">
    <property type="entry name" value="Hppk_sf"/>
</dbReference>